<evidence type="ECO:0000313" key="3">
    <source>
        <dbReference type="EMBL" id="MFC4618617.1"/>
    </source>
</evidence>
<evidence type="ECO:0000313" key="4">
    <source>
        <dbReference type="Proteomes" id="UP001596022"/>
    </source>
</evidence>
<organism evidence="3 4">
    <name type="scientific">Camelliibacillus cellulosilyticus</name>
    <dbReference type="NCBI Taxonomy" id="2174486"/>
    <lineage>
        <taxon>Bacteria</taxon>
        <taxon>Bacillati</taxon>
        <taxon>Bacillota</taxon>
        <taxon>Bacilli</taxon>
        <taxon>Bacillales</taxon>
        <taxon>Sporolactobacillaceae</taxon>
        <taxon>Camelliibacillus</taxon>
    </lineage>
</organism>
<evidence type="ECO:0000256" key="2">
    <source>
        <dbReference type="SAM" id="MobiDB-lite"/>
    </source>
</evidence>
<sequence>MWFWKKNAQQNTLRRLEKKIEHLEDALQKIINQGFSYDITIEELNIHDPVLENLTFRFDELDVKEVSGALNLGTTFGVNVHQKEKKKSERSTQTRTDGPAVSIKKSPIAAQASTRQASSTAKSKKTIKSKKNPSTPTRNEKNKHESPRTIQININGKSLNAEKK</sequence>
<evidence type="ECO:0000256" key="1">
    <source>
        <dbReference type="SAM" id="Coils"/>
    </source>
</evidence>
<evidence type="ECO:0008006" key="5">
    <source>
        <dbReference type="Google" id="ProtNLM"/>
    </source>
</evidence>
<dbReference type="Proteomes" id="UP001596022">
    <property type="component" value="Unassembled WGS sequence"/>
</dbReference>
<feature type="compositionally biased region" description="Polar residues" evidence="2">
    <location>
        <begin position="148"/>
        <end position="158"/>
    </location>
</feature>
<dbReference type="EMBL" id="JBHSFW010000002">
    <property type="protein sequence ID" value="MFC4618617.1"/>
    <property type="molecule type" value="Genomic_DNA"/>
</dbReference>
<feature type="compositionally biased region" description="Low complexity" evidence="2">
    <location>
        <begin position="108"/>
        <end position="121"/>
    </location>
</feature>
<feature type="compositionally biased region" description="Basic residues" evidence="2">
    <location>
        <begin position="122"/>
        <end position="131"/>
    </location>
</feature>
<feature type="region of interest" description="Disordered" evidence="2">
    <location>
        <begin position="80"/>
        <end position="164"/>
    </location>
</feature>
<proteinExistence type="predicted"/>
<keyword evidence="1" id="KW-0175">Coiled coil</keyword>
<name>A0ABV9GKT6_9BACL</name>
<feature type="coiled-coil region" evidence="1">
    <location>
        <begin position="6"/>
        <end position="33"/>
    </location>
</feature>
<gene>
    <name evidence="3" type="ORF">ACFO4N_07690</name>
</gene>
<keyword evidence="4" id="KW-1185">Reference proteome</keyword>
<feature type="compositionally biased region" description="Basic and acidic residues" evidence="2">
    <location>
        <begin position="138"/>
        <end position="147"/>
    </location>
</feature>
<comment type="caution">
    <text evidence="3">The sequence shown here is derived from an EMBL/GenBank/DDBJ whole genome shotgun (WGS) entry which is preliminary data.</text>
</comment>
<accession>A0ABV9GKT6</accession>
<dbReference type="RefSeq" id="WP_376845659.1">
    <property type="nucleotide sequence ID" value="NZ_JBHSFW010000002.1"/>
</dbReference>
<protein>
    <recommendedName>
        <fullName evidence="5">Spore germination protein GerPC</fullName>
    </recommendedName>
</protein>
<reference evidence="4" key="1">
    <citation type="journal article" date="2019" name="Int. J. Syst. Evol. Microbiol.">
        <title>The Global Catalogue of Microorganisms (GCM) 10K type strain sequencing project: providing services to taxonomists for standard genome sequencing and annotation.</title>
        <authorList>
            <consortium name="The Broad Institute Genomics Platform"/>
            <consortium name="The Broad Institute Genome Sequencing Center for Infectious Disease"/>
            <person name="Wu L."/>
            <person name="Ma J."/>
        </authorList>
    </citation>
    <scope>NUCLEOTIDE SEQUENCE [LARGE SCALE GENOMIC DNA]</scope>
    <source>
        <strain evidence="4">CGMCC 1.16306</strain>
    </source>
</reference>